<keyword evidence="3" id="KW-1185">Reference proteome</keyword>
<comment type="caution">
    <text evidence="2">The sequence shown here is derived from an EMBL/GenBank/DDBJ whole genome shotgun (WGS) entry which is preliminary data.</text>
</comment>
<name>A0ABY0CYS9_9DELT</name>
<accession>A0ABY0CYS9</accession>
<dbReference type="InterPro" id="IPR025297">
    <property type="entry name" value="DUF4159"/>
</dbReference>
<proteinExistence type="predicted"/>
<dbReference type="Proteomes" id="UP000282926">
    <property type="component" value="Unassembled WGS sequence"/>
</dbReference>
<evidence type="ECO:0000313" key="3">
    <source>
        <dbReference type="Proteomes" id="UP000282926"/>
    </source>
</evidence>
<evidence type="ECO:0000259" key="1">
    <source>
        <dbReference type="Pfam" id="PF13709"/>
    </source>
</evidence>
<organism evidence="2 3">
    <name type="scientific">Lujinxingia sediminis</name>
    <dbReference type="NCBI Taxonomy" id="2480984"/>
    <lineage>
        <taxon>Bacteria</taxon>
        <taxon>Deltaproteobacteria</taxon>
        <taxon>Bradymonadales</taxon>
        <taxon>Lujinxingiaceae</taxon>
        <taxon>Lujinxingia</taxon>
    </lineage>
</organism>
<dbReference type="Gene3D" id="3.40.50.12140">
    <property type="entry name" value="Domain of unknown function DUF4159"/>
    <property type="match status" value="1"/>
</dbReference>
<protein>
    <submittedName>
        <fullName evidence="2">DUF4159 domain-containing protein</fullName>
    </submittedName>
</protein>
<evidence type="ECO:0000313" key="2">
    <source>
        <dbReference type="EMBL" id="RVU48879.1"/>
    </source>
</evidence>
<sequence length="335" mass="37578">MCTLSLKVDEWHAATRANSPIAAGQLSSGAKPSRADALFHCYDGFRQCITRGRLRGECPREPLTLSSPDTALTSFASGTYRMNRRTFLQLLGTAGLSLTIAPRALALDDQHRVGLARLRYRGGNDNPRPGALRRMLQEVGRHTSVEVNPEVAAIWGEREELFLHPMIVLAGDRAFEPLSEDVIENLRLYLSSGGFLYVDSAEGLTDGPFMASVRRDLQRVFPDRPLRTVPREHTVHKSFYLIDRPMGRLDIAGNFEGIFDEERACVLVNANDLLGALARDAFGGWEHQVSPGGDRQRDMAQRLAVNIVLYALTIDYKADQVHIPFILRRRRWRVD</sequence>
<reference evidence="2 3" key="1">
    <citation type="submission" date="2019-01" db="EMBL/GenBank/DDBJ databases">
        <title>Lujinxingia litoralis gen. nov., sp. nov. and Lujinxingia sediminis gen. nov., sp. nov., new members in the order Bradymonadales, isolated from coastal sediment.</title>
        <authorList>
            <person name="Li C.-M."/>
        </authorList>
    </citation>
    <scope>NUCLEOTIDE SEQUENCE [LARGE SCALE GENOMIC DNA]</scope>
    <source>
        <strain evidence="2 3">SEH01</strain>
    </source>
</reference>
<gene>
    <name evidence="2" type="ORF">EA187_05485</name>
</gene>
<feature type="domain" description="DUF4159" evidence="1">
    <location>
        <begin position="115"/>
        <end position="312"/>
    </location>
</feature>
<dbReference type="EMBL" id="SADD01000001">
    <property type="protein sequence ID" value="RVU48879.1"/>
    <property type="molecule type" value="Genomic_DNA"/>
</dbReference>
<dbReference type="Pfam" id="PF13709">
    <property type="entry name" value="DUF4159"/>
    <property type="match status" value="1"/>
</dbReference>